<evidence type="ECO:0000256" key="8">
    <source>
        <dbReference type="ARBA" id="ARBA00023049"/>
    </source>
</evidence>
<dbReference type="Gene3D" id="3.30.2010.30">
    <property type="match status" value="1"/>
</dbReference>
<dbReference type="AlphaFoldDB" id="A0A7S1CPN2"/>
<evidence type="ECO:0000259" key="10">
    <source>
        <dbReference type="Pfam" id="PF11940"/>
    </source>
</evidence>
<keyword evidence="3" id="KW-0031">Aminopeptidase</keyword>
<dbReference type="Gene3D" id="2.60.40.1730">
    <property type="entry name" value="tricorn interacting facor f3 domain"/>
    <property type="match status" value="1"/>
</dbReference>
<dbReference type="InterPro" id="IPR038438">
    <property type="entry name" value="PepN_Ig-like_sf"/>
</dbReference>
<dbReference type="FunFam" id="2.60.40.1840:FF:000001">
    <property type="entry name" value="Aminopeptidase N"/>
    <property type="match status" value="1"/>
</dbReference>
<dbReference type="InterPro" id="IPR045357">
    <property type="entry name" value="Aminopeptidase_N-like_N"/>
</dbReference>
<dbReference type="InterPro" id="IPR012779">
    <property type="entry name" value="Peptidase_M1_pepN"/>
</dbReference>
<dbReference type="Gene3D" id="2.60.40.1840">
    <property type="match status" value="1"/>
</dbReference>
<dbReference type="GO" id="GO:0004177">
    <property type="term" value="F:aminopeptidase activity"/>
    <property type="evidence" value="ECO:0007669"/>
    <property type="project" value="UniProtKB-KW"/>
</dbReference>
<evidence type="ECO:0000256" key="5">
    <source>
        <dbReference type="ARBA" id="ARBA00022723"/>
    </source>
</evidence>
<evidence type="ECO:0000256" key="6">
    <source>
        <dbReference type="ARBA" id="ARBA00022801"/>
    </source>
</evidence>
<dbReference type="Pfam" id="PF17432">
    <property type="entry name" value="DUF3458_C"/>
    <property type="match status" value="1"/>
</dbReference>
<evidence type="ECO:0000256" key="2">
    <source>
        <dbReference type="ARBA" id="ARBA00010136"/>
    </source>
</evidence>
<dbReference type="FunFam" id="3.30.2010.30:FF:000002">
    <property type="entry name" value="Putative aminopeptidase N"/>
    <property type="match status" value="1"/>
</dbReference>
<dbReference type="InterPro" id="IPR001930">
    <property type="entry name" value="Peptidase_M1"/>
</dbReference>
<evidence type="ECO:0000313" key="13">
    <source>
        <dbReference type="EMBL" id="CAD8923927.1"/>
    </source>
</evidence>
<evidence type="ECO:0000259" key="11">
    <source>
        <dbReference type="Pfam" id="PF17432"/>
    </source>
</evidence>
<dbReference type="PRINTS" id="PR00756">
    <property type="entry name" value="ALADIPTASE"/>
</dbReference>
<dbReference type="Pfam" id="PF01433">
    <property type="entry name" value="Peptidase_M1"/>
    <property type="match status" value="1"/>
</dbReference>
<reference evidence="13" key="1">
    <citation type="submission" date="2021-01" db="EMBL/GenBank/DDBJ databases">
        <authorList>
            <person name="Corre E."/>
            <person name="Pelletier E."/>
            <person name="Niang G."/>
            <person name="Scheremetjew M."/>
            <person name="Finn R."/>
            <person name="Kale V."/>
            <person name="Holt S."/>
            <person name="Cochrane G."/>
            <person name="Meng A."/>
            <person name="Brown T."/>
            <person name="Cohen L."/>
        </authorList>
    </citation>
    <scope>NUCLEOTIDE SEQUENCE</scope>
    <source>
        <strain evidence="13">Ms1</strain>
    </source>
</reference>
<feature type="domain" description="Aminopeptidase N-like N-terminal" evidence="12">
    <location>
        <begin position="31"/>
        <end position="207"/>
    </location>
</feature>
<gene>
    <name evidence="13" type="ORF">BSP0115_LOCUS17190</name>
</gene>
<evidence type="ECO:0008006" key="14">
    <source>
        <dbReference type="Google" id="ProtNLM"/>
    </source>
</evidence>
<accession>A0A7S1CPN2</accession>
<comment type="similarity">
    <text evidence="2">Belongs to the peptidase M1 family.</text>
</comment>
<keyword evidence="6" id="KW-0378">Hydrolase</keyword>
<evidence type="ECO:0000259" key="12">
    <source>
        <dbReference type="Pfam" id="PF17900"/>
    </source>
</evidence>
<dbReference type="PANTHER" id="PTHR46322:SF1">
    <property type="entry name" value="PUROMYCIN-SENSITIVE AMINOPEPTIDASE"/>
    <property type="match status" value="1"/>
</dbReference>
<dbReference type="EMBL" id="HBFS01025622">
    <property type="protein sequence ID" value="CAD8923927.1"/>
    <property type="molecule type" value="Transcribed_RNA"/>
</dbReference>
<keyword evidence="5" id="KW-0479">Metal-binding</keyword>
<evidence type="ECO:0000256" key="4">
    <source>
        <dbReference type="ARBA" id="ARBA00022670"/>
    </source>
</evidence>
<feature type="domain" description="Peptidase M1 membrane alanine aminopeptidase" evidence="9">
    <location>
        <begin position="247"/>
        <end position="460"/>
    </location>
</feature>
<feature type="domain" description="Peptidase M1 alanyl aminopeptidase C-terminal" evidence="11">
    <location>
        <begin position="580"/>
        <end position="909"/>
    </location>
</feature>
<dbReference type="Pfam" id="PF11940">
    <property type="entry name" value="DUF3458"/>
    <property type="match status" value="1"/>
</dbReference>
<dbReference type="InterPro" id="IPR027268">
    <property type="entry name" value="Peptidase_M4/M1_CTD_sf"/>
</dbReference>
<dbReference type="Gene3D" id="1.10.390.10">
    <property type="entry name" value="Neutral Protease Domain 2"/>
    <property type="match status" value="1"/>
</dbReference>
<feature type="domain" description="Peptidase M1 alanyl aminopeptidase Ig-like fold" evidence="10">
    <location>
        <begin position="465"/>
        <end position="573"/>
    </location>
</feature>
<name>A0A7S1CPN2_9STRA</name>
<dbReference type="NCBIfam" id="TIGR02414">
    <property type="entry name" value="pepN_proteo"/>
    <property type="match status" value="1"/>
</dbReference>
<dbReference type="GO" id="GO:0008237">
    <property type="term" value="F:metallopeptidase activity"/>
    <property type="evidence" value="ECO:0007669"/>
    <property type="project" value="UniProtKB-KW"/>
</dbReference>
<proteinExistence type="inferred from homology"/>
<evidence type="ECO:0000256" key="3">
    <source>
        <dbReference type="ARBA" id="ARBA00022438"/>
    </source>
</evidence>
<dbReference type="InterPro" id="IPR037144">
    <property type="entry name" value="Peptidase_M1_pepN_C_sf"/>
</dbReference>
<keyword evidence="8" id="KW-0482">Metalloprotease</keyword>
<keyword evidence="7" id="KW-0862">Zinc</keyword>
<evidence type="ECO:0000256" key="1">
    <source>
        <dbReference type="ARBA" id="ARBA00001947"/>
    </source>
</evidence>
<dbReference type="CDD" id="cd09600">
    <property type="entry name" value="M1_APN"/>
    <property type="match status" value="1"/>
</dbReference>
<evidence type="ECO:0000259" key="9">
    <source>
        <dbReference type="Pfam" id="PF01433"/>
    </source>
</evidence>
<organism evidence="13">
    <name type="scientific">Bicosoecida sp. CB-2014</name>
    <dbReference type="NCBI Taxonomy" id="1486930"/>
    <lineage>
        <taxon>Eukaryota</taxon>
        <taxon>Sar</taxon>
        <taxon>Stramenopiles</taxon>
        <taxon>Bigyra</taxon>
        <taxon>Opalozoa</taxon>
        <taxon>Bicosoecida</taxon>
    </lineage>
</organism>
<evidence type="ECO:0000256" key="7">
    <source>
        <dbReference type="ARBA" id="ARBA00022833"/>
    </source>
</evidence>
<dbReference type="InterPro" id="IPR042097">
    <property type="entry name" value="Aminopeptidase_N-like_N_sf"/>
</dbReference>
<dbReference type="InterPro" id="IPR035414">
    <property type="entry name" value="Peptidase_M1_pepN_Ig-like"/>
</dbReference>
<dbReference type="Gene3D" id="1.25.50.10">
    <property type="entry name" value="Peptidase M1, alanyl aminopeptidase, C-terminal domain"/>
    <property type="match status" value="1"/>
</dbReference>
<dbReference type="GO" id="GO:0008270">
    <property type="term" value="F:zinc ion binding"/>
    <property type="evidence" value="ECO:0007669"/>
    <property type="project" value="InterPro"/>
</dbReference>
<keyword evidence="4" id="KW-0645">Protease</keyword>
<dbReference type="Pfam" id="PF17900">
    <property type="entry name" value="Peptidase_M1_N"/>
    <property type="match status" value="1"/>
</dbReference>
<dbReference type="SUPFAM" id="SSF63737">
    <property type="entry name" value="Leukotriene A4 hydrolase N-terminal domain"/>
    <property type="match status" value="1"/>
</dbReference>
<protein>
    <recommendedName>
        <fullName evidence="14">Aminopeptidase</fullName>
    </recommendedName>
</protein>
<dbReference type="InterPro" id="IPR014782">
    <property type="entry name" value="Peptidase_M1_dom"/>
</dbReference>
<dbReference type="GO" id="GO:0006508">
    <property type="term" value="P:proteolysis"/>
    <property type="evidence" value="ECO:0007669"/>
    <property type="project" value="UniProtKB-KW"/>
</dbReference>
<dbReference type="InterPro" id="IPR024601">
    <property type="entry name" value="Peptidase_M1_pepN_C"/>
</dbReference>
<comment type="cofactor">
    <cofactor evidence="1">
        <name>Zn(2+)</name>
        <dbReference type="ChEBI" id="CHEBI:29105"/>
    </cofactor>
</comment>
<dbReference type="SUPFAM" id="SSF55486">
    <property type="entry name" value="Metalloproteases ('zincins'), catalytic domain"/>
    <property type="match status" value="1"/>
</dbReference>
<dbReference type="PANTHER" id="PTHR46322">
    <property type="entry name" value="PUROMYCIN-SENSITIVE AMINOPEPTIDASE"/>
    <property type="match status" value="1"/>
</dbReference>
<sequence length="922" mass="100704">MASEGKDAEAPKEVFRLDYKRPPFTVTDIKLAVALEPEATTVSSTLTVRRTAAAGDGDDLRLDGSKLFDATKYVRVNGAELAEGKEGGYTIVQEGADVVMVIAAAVIGEEATVETQVVFSPRGNTDLQGLYMSDALYCTQCEATGFRRITWFTDRPDVLARFTCRVEGDKAANPVLLSNGNKIESGDLDGGRHFAVWEDPIPKPSYLFALVAGDLAHIEGTFTTKEGKEVGLYFWSEDKYVSRLAHALESVKRAMKWDEDTFGRVYDLSRFNAVAVGSFNQGAMENTSLNIFNTVALVGDHETTTDERLEYIMGVVGHEFFHHWSGNHVTVRDWFQLTLKEGLTKFRDGWFSMDMTSAAHKRISDVKRLRETQFPEDAGPMAHSIRPDSYISFENYYTVTVYWKGAEVHRMYLTLLGYETFRKGTDLYFDRHDGDAVSCDEFRAAMADASGMDLTQFDRWYSQAGTPLVEVTSAHDAAAGTFSLTMRQSCPPTPGQPTKLPFHIPVRLGLIDPESGADLPLRLEGEAADAAGAGDTTRVLSLTEAEQTFVFTGVAARPVASLFRDFSAPVKVVHAQETREDLILMMAHDSDAVNRWDASQKLGMAVVKELLAAFAAGKTEAELTLDDDFVAAFRSTLTDAALDPSLKSLALRLPDVSEIGEAMGDVIDFVAAARARRFAVQQLAKRLYDEFKAAYDSHAVTAPHALDGAQVGARRLRGVCLGYITSLGAGAAEGGAALAKAQYDAATNMTEAVSALACLADMDCPQREEALAHFEAKWADNSLVMDTWFSIQASSSLPGAVDRVRKLLEHPKYDDKNPNKVRAVLGGFAVRNLERFHEADGSGYAFLGEVVRKMDGINAMVAARYAGIFSNYRRLDAARQALVRAELEAIRDREGCSKDTFEIVSKCLKPPADAGGAAGGGK</sequence>